<dbReference type="NCBIfam" id="TIGR00369">
    <property type="entry name" value="unchar_dom_1"/>
    <property type="match status" value="1"/>
</dbReference>
<accession>A0ABU8BUZ6</accession>
<protein>
    <submittedName>
        <fullName evidence="3">PaaI family thioesterase</fullName>
        <ecNumber evidence="3">3.1.2.-</ecNumber>
    </submittedName>
</protein>
<dbReference type="Gene3D" id="3.10.129.10">
    <property type="entry name" value="Hotdog Thioesterase"/>
    <property type="match status" value="1"/>
</dbReference>
<reference evidence="3" key="1">
    <citation type="submission" date="2024-02" db="EMBL/GenBank/DDBJ databases">
        <title>Genome sequences of strain Gemmobacter sp. JM10B15.</title>
        <authorList>
            <person name="Zhang M."/>
        </authorList>
    </citation>
    <scope>NUCLEOTIDE SEQUENCE</scope>
    <source>
        <strain evidence="3">JM10B15</strain>
    </source>
</reference>
<dbReference type="Pfam" id="PF03061">
    <property type="entry name" value="4HBT"/>
    <property type="match status" value="1"/>
</dbReference>
<comment type="caution">
    <text evidence="3">The sequence shown here is derived from an EMBL/GenBank/DDBJ whole genome shotgun (WGS) entry which is preliminary data.</text>
</comment>
<evidence type="ECO:0000313" key="4">
    <source>
        <dbReference type="Proteomes" id="UP001431963"/>
    </source>
</evidence>
<dbReference type="GO" id="GO:0016787">
    <property type="term" value="F:hydrolase activity"/>
    <property type="evidence" value="ECO:0007669"/>
    <property type="project" value="UniProtKB-KW"/>
</dbReference>
<organism evidence="3 4">
    <name type="scientific">Gemmobacter denitrificans</name>
    <dbReference type="NCBI Taxonomy" id="3123040"/>
    <lineage>
        <taxon>Bacteria</taxon>
        <taxon>Pseudomonadati</taxon>
        <taxon>Pseudomonadota</taxon>
        <taxon>Alphaproteobacteria</taxon>
        <taxon>Rhodobacterales</taxon>
        <taxon>Paracoccaceae</taxon>
        <taxon>Gemmobacter</taxon>
    </lineage>
</organism>
<evidence type="ECO:0000313" key="3">
    <source>
        <dbReference type="EMBL" id="MEH7828068.1"/>
    </source>
</evidence>
<evidence type="ECO:0000259" key="2">
    <source>
        <dbReference type="Pfam" id="PF03061"/>
    </source>
</evidence>
<dbReference type="CDD" id="cd03443">
    <property type="entry name" value="PaaI_thioesterase"/>
    <property type="match status" value="1"/>
</dbReference>
<keyword evidence="1 3" id="KW-0378">Hydrolase</keyword>
<dbReference type="InterPro" id="IPR029069">
    <property type="entry name" value="HotDog_dom_sf"/>
</dbReference>
<dbReference type="EC" id="3.1.2.-" evidence="3"/>
<dbReference type="EMBL" id="JBALHR010000003">
    <property type="protein sequence ID" value="MEH7828068.1"/>
    <property type="molecule type" value="Genomic_DNA"/>
</dbReference>
<dbReference type="InterPro" id="IPR006683">
    <property type="entry name" value="Thioestr_dom"/>
</dbReference>
<proteinExistence type="predicted"/>
<dbReference type="InterPro" id="IPR003736">
    <property type="entry name" value="PAAI_dom"/>
</dbReference>
<name>A0ABU8BUZ6_9RHOB</name>
<sequence length="123" mass="12567">MTTFGATVVRVELGLVELAAPLTPASSQQHGAGHAGLTFALADSAAGYASLTLMPAGREVMTAEAKINLLAPALGESLLARGKVVKAGRRLTVAQAEVFALRDGQETLIALMQATMIAVDPPA</sequence>
<keyword evidence="4" id="KW-1185">Reference proteome</keyword>
<dbReference type="SUPFAM" id="SSF54637">
    <property type="entry name" value="Thioesterase/thiol ester dehydrase-isomerase"/>
    <property type="match status" value="1"/>
</dbReference>
<dbReference type="Proteomes" id="UP001431963">
    <property type="component" value="Unassembled WGS sequence"/>
</dbReference>
<dbReference type="RefSeq" id="WP_335421624.1">
    <property type="nucleotide sequence ID" value="NZ_JBALHR010000003.1"/>
</dbReference>
<feature type="domain" description="Thioesterase" evidence="2">
    <location>
        <begin position="31"/>
        <end position="104"/>
    </location>
</feature>
<gene>
    <name evidence="3" type="ORF">V6590_07895</name>
</gene>
<evidence type="ECO:0000256" key="1">
    <source>
        <dbReference type="ARBA" id="ARBA00022801"/>
    </source>
</evidence>